<dbReference type="Proteomes" id="UP000076722">
    <property type="component" value="Unassembled WGS sequence"/>
</dbReference>
<dbReference type="OrthoDB" id="3267648at2759"/>
<protein>
    <submittedName>
        <fullName evidence="1">Uncharacterized protein</fullName>
    </submittedName>
</protein>
<dbReference type="AlphaFoldDB" id="A0A164YH31"/>
<proteinExistence type="predicted"/>
<organism evidence="1 2">
    <name type="scientific">Sistotremastrum niveocremeum HHB9708</name>
    <dbReference type="NCBI Taxonomy" id="1314777"/>
    <lineage>
        <taxon>Eukaryota</taxon>
        <taxon>Fungi</taxon>
        <taxon>Dikarya</taxon>
        <taxon>Basidiomycota</taxon>
        <taxon>Agaricomycotina</taxon>
        <taxon>Agaricomycetes</taxon>
        <taxon>Sistotremastrales</taxon>
        <taxon>Sistotremastraceae</taxon>
        <taxon>Sertulicium</taxon>
        <taxon>Sertulicium niveocremeum</taxon>
    </lineage>
</organism>
<reference evidence="1 2" key="1">
    <citation type="journal article" date="2016" name="Mol. Biol. Evol.">
        <title>Comparative Genomics of Early-Diverging Mushroom-Forming Fungi Provides Insights into the Origins of Lignocellulose Decay Capabilities.</title>
        <authorList>
            <person name="Nagy L.G."/>
            <person name="Riley R."/>
            <person name="Tritt A."/>
            <person name="Adam C."/>
            <person name="Daum C."/>
            <person name="Floudas D."/>
            <person name="Sun H."/>
            <person name="Yadav J.S."/>
            <person name="Pangilinan J."/>
            <person name="Larsson K.H."/>
            <person name="Matsuura K."/>
            <person name="Barry K."/>
            <person name="Labutti K."/>
            <person name="Kuo R."/>
            <person name="Ohm R.A."/>
            <person name="Bhattacharya S.S."/>
            <person name="Shirouzu T."/>
            <person name="Yoshinaga Y."/>
            <person name="Martin F.M."/>
            <person name="Grigoriev I.V."/>
            <person name="Hibbett D.S."/>
        </authorList>
    </citation>
    <scope>NUCLEOTIDE SEQUENCE [LARGE SCALE GENOMIC DNA]</scope>
    <source>
        <strain evidence="1 2">HHB9708</strain>
    </source>
</reference>
<name>A0A164YH31_9AGAM</name>
<gene>
    <name evidence="1" type="ORF">SISNIDRAFT_534137</name>
</gene>
<dbReference type="EMBL" id="KV419398">
    <property type="protein sequence ID" value="KZS96906.1"/>
    <property type="molecule type" value="Genomic_DNA"/>
</dbReference>
<accession>A0A164YH31</accession>
<evidence type="ECO:0000313" key="2">
    <source>
        <dbReference type="Proteomes" id="UP000076722"/>
    </source>
</evidence>
<keyword evidence="2" id="KW-1185">Reference proteome</keyword>
<sequence length="499" mass="57121">MHCLATQHLIDLIDLIKWTIDTNGLSFQYISLLKLNQPSSFKLTLQHICSEQVSERKTEAGAEQSRLRAEHRFILAHFTWLRRFHRQLSTGCHSALLGKVLACTSSRIDINSDPPHRRQPEAARKRIIHVNNCRDMAAHVPVPTTVIEYGKPLEHLAFLQAVGDPGELPFLDEIRHALVIDCGDMEALRSKDDEFLTKIRRFVQDQESQDVDFVRIQGTNAADLPNESTWKALDGLRPRHLELRAGWDETVDTAPLDSLDTPWPLESISIMGAAQNEPVITKHFWSISSLTFYYSFQTPIELPAGYIPQVPSALRHFTAIGNDPCDMVAQWRNTSMSSITAGLETLRLESNNGCDFRKKDGYENFARFLETCTSVKSLELTLVETPILRLSDDPERDQHLRDQVRYLIDLPKYLPPNLERLKFRSIPESARHLDVWLRCAKDTHWLPHLKSISLRFDMAVRDPDQGEERPLTPSRSEATELLERIYQELAVRDPSVQVL</sequence>
<evidence type="ECO:0000313" key="1">
    <source>
        <dbReference type="EMBL" id="KZS96906.1"/>
    </source>
</evidence>